<keyword evidence="5" id="KW-1185">Reference proteome</keyword>
<feature type="region of interest" description="Disordered" evidence="2">
    <location>
        <begin position="1"/>
        <end position="61"/>
    </location>
</feature>
<dbReference type="GO" id="GO:0003677">
    <property type="term" value="F:DNA binding"/>
    <property type="evidence" value="ECO:0007669"/>
    <property type="project" value="UniProtKB-KW"/>
</dbReference>
<comment type="caution">
    <text evidence="4">The sequence shown here is derived from an EMBL/GenBank/DDBJ whole genome shotgun (WGS) entry which is preliminary data.</text>
</comment>
<feature type="compositionally biased region" description="Basic and acidic residues" evidence="2">
    <location>
        <begin position="1"/>
        <end position="14"/>
    </location>
</feature>
<dbReference type="OrthoDB" id="5114244at2"/>
<dbReference type="InterPro" id="IPR013096">
    <property type="entry name" value="Cupin_2"/>
</dbReference>
<dbReference type="GO" id="GO:0005829">
    <property type="term" value="C:cytosol"/>
    <property type="evidence" value="ECO:0007669"/>
    <property type="project" value="TreeGrafter"/>
</dbReference>
<dbReference type="PANTHER" id="PTHR46797:SF1">
    <property type="entry name" value="METHYLPHOSPHONATE SYNTHASE"/>
    <property type="match status" value="1"/>
</dbReference>
<dbReference type="GO" id="GO:0003700">
    <property type="term" value="F:DNA-binding transcription factor activity"/>
    <property type="evidence" value="ECO:0007669"/>
    <property type="project" value="TreeGrafter"/>
</dbReference>
<accession>A0A4R0KPK1</accession>
<dbReference type="PANTHER" id="PTHR46797">
    <property type="entry name" value="HTH-TYPE TRANSCRIPTIONAL REGULATOR"/>
    <property type="match status" value="1"/>
</dbReference>
<evidence type="ECO:0000313" key="5">
    <source>
        <dbReference type="Proteomes" id="UP000291144"/>
    </source>
</evidence>
<dbReference type="PROSITE" id="PS50943">
    <property type="entry name" value="HTH_CROC1"/>
    <property type="match status" value="1"/>
</dbReference>
<dbReference type="Proteomes" id="UP000291144">
    <property type="component" value="Unassembled WGS sequence"/>
</dbReference>
<evidence type="ECO:0000259" key="3">
    <source>
        <dbReference type="PROSITE" id="PS50943"/>
    </source>
</evidence>
<evidence type="ECO:0000313" key="4">
    <source>
        <dbReference type="EMBL" id="TCC62309.1"/>
    </source>
</evidence>
<dbReference type="CDD" id="cd02209">
    <property type="entry name" value="cupin_XRE_C"/>
    <property type="match status" value="1"/>
</dbReference>
<dbReference type="SMART" id="SM00530">
    <property type="entry name" value="HTH_XRE"/>
    <property type="match status" value="1"/>
</dbReference>
<dbReference type="InterPro" id="IPR010982">
    <property type="entry name" value="Lambda_DNA-bd_dom_sf"/>
</dbReference>
<evidence type="ECO:0000256" key="1">
    <source>
        <dbReference type="ARBA" id="ARBA00023125"/>
    </source>
</evidence>
<reference evidence="4 5" key="1">
    <citation type="submission" date="2019-02" db="EMBL/GenBank/DDBJ databases">
        <title>Kribbella capetownensis sp. nov. and Kribbella speibonae sp. nov., isolated from soil.</title>
        <authorList>
            <person name="Curtis S.M."/>
            <person name="Norton I."/>
            <person name="Everest G.J."/>
            <person name="Meyers P.R."/>
        </authorList>
    </citation>
    <scope>NUCLEOTIDE SEQUENCE [LARGE SCALE GENOMIC DNA]</scope>
    <source>
        <strain evidence="4 5">NRRL B-24813</strain>
    </source>
</reference>
<sequence>MRHTDIRQPSDRLRLLNAGVDRQTTKERPVTPPSQRSARARDDEPAERPTGAPLSESAVSEVVSGIGPRLRALRARLGLSLQQLAERSDVSPAAIHKVEQGTMVPTITTLLKLAAAFQVPVAHFIDETDAPATPVTFTAKDQRRIHTSHDGAVVLGSISADSGPFDLTASVIEIAAGAQSAEDERRAAGETLLHVQSGSLELTVGAQTYRLTAGDSLHFRSEESHSWRNPSGRATKAVWVSLPERRN</sequence>
<keyword evidence="1" id="KW-0238">DNA-binding</keyword>
<dbReference type="InterPro" id="IPR050807">
    <property type="entry name" value="TransReg_Diox_bact_type"/>
</dbReference>
<dbReference type="InterPro" id="IPR011051">
    <property type="entry name" value="RmlC_Cupin_sf"/>
</dbReference>
<dbReference type="AlphaFoldDB" id="A0A4R0KPK1"/>
<evidence type="ECO:0000256" key="2">
    <source>
        <dbReference type="SAM" id="MobiDB-lite"/>
    </source>
</evidence>
<dbReference type="Gene3D" id="1.10.260.40">
    <property type="entry name" value="lambda repressor-like DNA-binding domains"/>
    <property type="match status" value="1"/>
</dbReference>
<dbReference type="SUPFAM" id="SSF47413">
    <property type="entry name" value="lambda repressor-like DNA-binding domains"/>
    <property type="match status" value="1"/>
</dbReference>
<dbReference type="CDD" id="cd00093">
    <property type="entry name" value="HTH_XRE"/>
    <property type="match status" value="1"/>
</dbReference>
<gene>
    <name evidence="4" type="ORF">E0H73_16570</name>
</gene>
<feature type="domain" description="HTH cro/C1-type" evidence="3">
    <location>
        <begin position="70"/>
        <end position="124"/>
    </location>
</feature>
<protein>
    <submittedName>
        <fullName evidence="4">Helix-turn-helix domain-containing protein</fullName>
    </submittedName>
</protein>
<dbReference type="Pfam" id="PF01381">
    <property type="entry name" value="HTH_3"/>
    <property type="match status" value="1"/>
</dbReference>
<dbReference type="InterPro" id="IPR014710">
    <property type="entry name" value="RmlC-like_jellyroll"/>
</dbReference>
<dbReference type="InterPro" id="IPR001387">
    <property type="entry name" value="Cro/C1-type_HTH"/>
</dbReference>
<dbReference type="Pfam" id="PF07883">
    <property type="entry name" value="Cupin_2"/>
    <property type="match status" value="1"/>
</dbReference>
<proteinExistence type="predicted"/>
<dbReference type="SUPFAM" id="SSF51182">
    <property type="entry name" value="RmlC-like cupins"/>
    <property type="match status" value="1"/>
</dbReference>
<dbReference type="EMBL" id="SJKB01000004">
    <property type="protein sequence ID" value="TCC62309.1"/>
    <property type="molecule type" value="Genomic_DNA"/>
</dbReference>
<dbReference type="Gene3D" id="2.60.120.10">
    <property type="entry name" value="Jelly Rolls"/>
    <property type="match status" value="1"/>
</dbReference>
<organism evidence="4 5">
    <name type="scientific">Kribbella pittospori</name>
    <dbReference type="NCBI Taxonomy" id="722689"/>
    <lineage>
        <taxon>Bacteria</taxon>
        <taxon>Bacillati</taxon>
        <taxon>Actinomycetota</taxon>
        <taxon>Actinomycetes</taxon>
        <taxon>Propionibacteriales</taxon>
        <taxon>Kribbellaceae</taxon>
        <taxon>Kribbella</taxon>
    </lineage>
</organism>
<name>A0A4R0KPK1_9ACTN</name>